<dbReference type="AlphaFoldDB" id="A0A210R780"/>
<dbReference type="GO" id="GO:0016020">
    <property type="term" value="C:membrane"/>
    <property type="evidence" value="ECO:0007669"/>
    <property type="project" value="UniProtKB-SubCell"/>
</dbReference>
<dbReference type="OrthoDB" id="410651at2759"/>
<dbReference type="EMBL" id="NEDP02000042">
    <property type="protein sequence ID" value="OWF56808.1"/>
    <property type="molecule type" value="Genomic_DNA"/>
</dbReference>
<name>A0A210R780_MIZYE</name>
<keyword evidence="3 5" id="KW-1133">Transmembrane helix</keyword>
<sequence length="67" mass="7600">MGGLSKIMEDLPEGYGYVILTGVGSTFVNMWMGMNVAKARKQYEVTYPNMYSDNKVFNCIQRAHQNT</sequence>
<dbReference type="GO" id="GO:0004602">
    <property type="term" value="F:glutathione peroxidase activity"/>
    <property type="evidence" value="ECO:0007669"/>
    <property type="project" value="TreeGrafter"/>
</dbReference>
<reference evidence="6 7" key="1">
    <citation type="journal article" date="2017" name="Nat. Ecol. Evol.">
        <title>Scallop genome provides insights into evolution of bilaterian karyotype and development.</title>
        <authorList>
            <person name="Wang S."/>
            <person name="Zhang J."/>
            <person name="Jiao W."/>
            <person name="Li J."/>
            <person name="Xun X."/>
            <person name="Sun Y."/>
            <person name="Guo X."/>
            <person name="Huan P."/>
            <person name="Dong B."/>
            <person name="Zhang L."/>
            <person name="Hu X."/>
            <person name="Sun X."/>
            <person name="Wang J."/>
            <person name="Zhao C."/>
            <person name="Wang Y."/>
            <person name="Wang D."/>
            <person name="Huang X."/>
            <person name="Wang R."/>
            <person name="Lv J."/>
            <person name="Li Y."/>
            <person name="Zhang Z."/>
            <person name="Liu B."/>
            <person name="Lu W."/>
            <person name="Hui Y."/>
            <person name="Liang J."/>
            <person name="Zhou Z."/>
            <person name="Hou R."/>
            <person name="Li X."/>
            <person name="Liu Y."/>
            <person name="Li H."/>
            <person name="Ning X."/>
            <person name="Lin Y."/>
            <person name="Zhao L."/>
            <person name="Xing Q."/>
            <person name="Dou J."/>
            <person name="Li Y."/>
            <person name="Mao J."/>
            <person name="Guo H."/>
            <person name="Dou H."/>
            <person name="Li T."/>
            <person name="Mu C."/>
            <person name="Jiang W."/>
            <person name="Fu Q."/>
            <person name="Fu X."/>
            <person name="Miao Y."/>
            <person name="Liu J."/>
            <person name="Yu Q."/>
            <person name="Li R."/>
            <person name="Liao H."/>
            <person name="Li X."/>
            <person name="Kong Y."/>
            <person name="Jiang Z."/>
            <person name="Chourrout D."/>
            <person name="Li R."/>
            <person name="Bao Z."/>
        </authorList>
    </citation>
    <scope>NUCLEOTIDE SEQUENCE [LARGE SCALE GENOMIC DNA]</scope>
    <source>
        <strain evidence="6 7">PY_sf001</strain>
    </source>
</reference>
<dbReference type="PANTHER" id="PTHR10250:SF26">
    <property type="entry name" value="GLUTATHIONE S-TRANSFERASE 3, MITOCHONDRIAL"/>
    <property type="match status" value="1"/>
</dbReference>
<evidence type="ECO:0000256" key="2">
    <source>
        <dbReference type="ARBA" id="ARBA00022692"/>
    </source>
</evidence>
<dbReference type="Proteomes" id="UP000242188">
    <property type="component" value="Unassembled WGS sequence"/>
</dbReference>
<evidence type="ECO:0000256" key="4">
    <source>
        <dbReference type="ARBA" id="ARBA00023136"/>
    </source>
</evidence>
<dbReference type="STRING" id="6573.A0A210R780"/>
<keyword evidence="6" id="KW-0808">Transferase</keyword>
<dbReference type="InterPro" id="IPR050997">
    <property type="entry name" value="MAPEG"/>
</dbReference>
<dbReference type="Gene3D" id="1.20.120.550">
    <property type="entry name" value="Membrane associated eicosanoid/glutathione metabolism-like domain"/>
    <property type="match status" value="1"/>
</dbReference>
<accession>A0A210R780</accession>
<dbReference type="GO" id="GO:0005783">
    <property type="term" value="C:endoplasmic reticulum"/>
    <property type="evidence" value="ECO:0007669"/>
    <property type="project" value="TreeGrafter"/>
</dbReference>
<evidence type="ECO:0000313" key="7">
    <source>
        <dbReference type="Proteomes" id="UP000242188"/>
    </source>
</evidence>
<keyword evidence="2 5" id="KW-0812">Transmembrane</keyword>
<dbReference type="GO" id="GO:0005635">
    <property type="term" value="C:nuclear envelope"/>
    <property type="evidence" value="ECO:0007669"/>
    <property type="project" value="TreeGrafter"/>
</dbReference>
<evidence type="ECO:0000313" key="6">
    <source>
        <dbReference type="EMBL" id="OWF56808.1"/>
    </source>
</evidence>
<keyword evidence="4 5" id="KW-0472">Membrane</keyword>
<proteinExistence type="predicted"/>
<dbReference type="PANTHER" id="PTHR10250">
    <property type="entry name" value="MICROSOMAL GLUTATHIONE S-TRANSFERASE"/>
    <property type="match status" value="1"/>
</dbReference>
<comment type="subcellular location">
    <subcellularLocation>
        <location evidence="1">Membrane</location>
        <topology evidence="1">Multi-pass membrane protein</topology>
    </subcellularLocation>
</comment>
<dbReference type="Pfam" id="PF01124">
    <property type="entry name" value="MAPEG"/>
    <property type="match status" value="1"/>
</dbReference>
<dbReference type="InterPro" id="IPR001129">
    <property type="entry name" value="Membr-assoc_MAPEG"/>
</dbReference>
<dbReference type="InterPro" id="IPR023352">
    <property type="entry name" value="MAPEG-like_dom_sf"/>
</dbReference>
<evidence type="ECO:0000256" key="1">
    <source>
        <dbReference type="ARBA" id="ARBA00004141"/>
    </source>
</evidence>
<dbReference type="SUPFAM" id="SSF161084">
    <property type="entry name" value="MAPEG domain-like"/>
    <property type="match status" value="1"/>
</dbReference>
<keyword evidence="7" id="KW-1185">Reference proteome</keyword>
<feature type="transmembrane region" description="Helical" evidence="5">
    <location>
        <begin position="14"/>
        <end position="32"/>
    </location>
</feature>
<dbReference type="GO" id="GO:0006691">
    <property type="term" value="P:leukotriene metabolic process"/>
    <property type="evidence" value="ECO:0007669"/>
    <property type="project" value="UniProtKB-ARBA"/>
</dbReference>
<evidence type="ECO:0000256" key="5">
    <source>
        <dbReference type="SAM" id="Phobius"/>
    </source>
</evidence>
<evidence type="ECO:0000256" key="3">
    <source>
        <dbReference type="ARBA" id="ARBA00022989"/>
    </source>
</evidence>
<protein>
    <submittedName>
        <fullName evidence="6">Microsomal glutathione S-transferase 3</fullName>
    </submittedName>
</protein>
<dbReference type="GO" id="GO:0004364">
    <property type="term" value="F:glutathione transferase activity"/>
    <property type="evidence" value="ECO:0007669"/>
    <property type="project" value="TreeGrafter"/>
</dbReference>
<organism evidence="6 7">
    <name type="scientific">Mizuhopecten yessoensis</name>
    <name type="common">Japanese scallop</name>
    <name type="synonym">Patinopecten yessoensis</name>
    <dbReference type="NCBI Taxonomy" id="6573"/>
    <lineage>
        <taxon>Eukaryota</taxon>
        <taxon>Metazoa</taxon>
        <taxon>Spiralia</taxon>
        <taxon>Lophotrochozoa</taxon>
        <taxon>Mollusca</taxon>
        <taxon>Bivalvia</taxon>
        <taxon>Autobranchia</taxon>
        <taxon>Pteriomorphia</taxon>
        <taxon>Pectinida</taxon>
        <taxon>Pectinoidea</taxon>
        <taxon>Pectinidae</taxon>
        <taxon>Mizuhopecten</taxon>
    </lineage>
</organism>
<comment type="caution">
    <text evidence="6">The sequence shown here is derived from an EMBL/GenBank/DDBJ whole genome shotgun (WGS) entry which is preliminary data.</text>
</comment>
<gene>
    <name evidence="6" type="ORF">KP79_PYT16043</name>
</gene>